<keyword evidence="3" id="KW-1185">Reference proteome</keyword>
<dbReference type="Gene3D" id="3.90.550.10">
    <property type="entry name" value="Spore Coat Polysaccharide Biosynthesis Protein SpsA, Chain A"/>
    <property type="match status" value="1"/>
</dbReference>
<accession>A0A1H9V3R1</accession>
<protein>
    <submittedName>
        <fullName evidence="2">Glycosyltransferase involved in cell wall bisynthesis</fullName>
    </submittedName>
</protein>
<dbReference type="STRING" id="390241.SAMN04488023_13727"/>
<evidence type="ECO:0000259" key="1">
    <source>
        <dbReference type="Pfam" id="PF00535"/>
    </source>
</evidence>
<dbReference type="RefSeq" id="WP_175474633.1">
    <property type="nucleotide sequence ID" value="NZ_FOGG01000037.1"/>
</dbReference>
<proteinExistence type="predicted"/>
<gene>
    <name evidence="2" type="ORF">SAMN04488023_13727</name>
</gene>
<reference evidence="2 3" key="1">
    <citation type="submission" date="2016-10" db="EMBL/GenBank/DDBJ databases">
        <authorList>
            <person name="de Groot N.N."/>
        </authorList>
    </citation>
    <scope>NUCLEOTIDE SEQUENCE [LARGE SCALE GENOMIC DNA]</scope>
    <source>
        <strain evidence="2 3">DSM 18610</strain>
    </source>
</reference>
<dbReference type="InterPro" id="IPR001173">
    <property type="entry name" value="Glyco_trans_2-like"/>
</dbReference>
<name>A0A1H9V3R1_9SPHI</name>
<dbReference type="PANTHER" id="PTHR22916">
    <property type="entry name" value="GLYCOSYLTRANSFERASE"/>
    <property type="match status" value="1"/>
</dbReference>
<dbReference type="AlphaFoldDB" id="A0A1H9V3R1"/>
<dbReference type="Proteomes" id="UP000199572">
    <property type="component" value="Unassembled WGS sequence"/>
</dbReference>
<dbReference type="SUPFAM" id="SSF53448">
    <property type="entry name" value="Nucleotide-diphospho-sugar transferases"/>
    <property type="match status" value="1"/>
</dbReference>
<dbReference type="PANTHER" id="PTHR22916:SF3">
    <property type="entry name" value="UDP-GLCNAC:BETAGAL BETA-1,3-N-ACETYLGLUCOSAMINYLTRANSFERASE-LIKE PROTEIN 1"/>
    <property type="match status" value="1"/>
</dbReference>
<dbReference type="InterPro" id="IPR029044">
    <property type="entry name" value="Nucleotide-diphossugar_trans"/>
</dbReference>
<keyword evidence="2" id="KW-0808">Transferase</keyword>
<feature type="domain" description="Glycosyltransferase 2-like" evidence="1">
    <location>
        <begin position="7"/>
        <end position="165"/>
    </location>
</feature>
<dbReference type="GO" id="GO:0016758">
    <property type="term" value="F:hexosyltransferase activity"/>
    <property type="evidence" value="ECO:0007669"/>
    <property type="project" value="UniProtKB-ARBA"/>
</dbReference>
<dbReference type="Pfam" id="PF00535">
    <property type="entry name" value="Glycos_transf_2"/>
    <property type="match status" value="1"/>
</dbReference>
<dbReference type="EMBL" id="FOGG01000037">
    <property type="protein sequence ID" value="SES16312.1"/>
    <property type="molecule type" value="Genomic_DNA"/>
</dbReference>
<evidence type="ECO:0000313" key="3">
    <source>
        <dbReference type="Proteomes" id="UP000199572"/>
    </source>
</evidence>
<evidence type="ECO:0000313" key="2">
    <source>
        <dbReference type="EMBL" id="SES16312.1"/>
    </source>
</evidence>
<organism evidence="2 3">
    <name type="scientific">Pedobacter rhizosphaerae</name>
    <dbReference type="NCBI Taxonomy" id="390241"/>
    <lineage>
        <taxon>Bacteria</taxon>
        <taxon>Pseudomonadati</taxon>
        <taxon>Bacteroidota</taxon>
        <taxon>Sphingobacteriia</taxon>
        <taxon>Sphingobacteriales</taxon>
        <taxon>Sphingobacteriaceae</taxon>
        <taxon>Pedobacter</taxon>
    </lineage>
</organism>
<sequence>MEQPLISIALCTYNGSRFVEEQLISIINQTYRNIEIIVVDDGSKDETVEVVRTLMNSFPQIKLFENESNLGFNKNFQRAIELATGAYIAISDQDDIWELNKLELLFNHIGDKWLIFSNSAYINEENEHIDKMLLDPSFHLGDRDFRSLLFYNFVTGHTTLFDRKLISYALPIPQLGYYDWWMGFVALYHHKITYLNKCLTLHRIHTNSVMQKEELNNAKNLKEARYSEIANNLSTLKEYKGLSKKDRRLISRLFLSYTHKSKYNLFLITQMIKDYHKFFPDLKKRNLISRFNFARKMGY</sequence>